<dbReference type="Proteomes" id="UP000240859">
    <property type="component" value="Unassembled WGS sequence"/>
</dbReference>
<reference evidence="7 8" key="1">
    <citation type="journal article" date="2016" name="Front. Microbiol.">
        <title>Comprehensive Phylogenetic Analysis of Bovine Non-aureus Staphylococci Species Based on Whole-Genome Sequencing.</title>
        <authorList>
            <person name="Naushad S."/>
            <person name="Barkema H.W."/>
            <person name="Luby C."/>
            <person name="Condas L.A."/>
            <person name="Nobrega D.B."/>
            <person name="Carson D.A."/>
            <person name="De Buck J."/>
        </authorList>
    </citation>
    <scope>NUCLEOTIDE SEQUENCE [LARGE SCALE GENOMIC DNA]</scope>
    <source>
        <strain evidence="7 8">SNUC 1084</strain>
    </source>
</reference>
<evidence type="ECO:0000256" key="2">
    <source>
        <dbReference type="ARBA" id="ARBA00022723"/>
    </source>
</evidence>
<dbReference type="Gene3D" id="2.60.40.1220">
    <property type="match status" value="1"/>
</dbReference>
<keyword evidence="5" id="KW-1133">Transmembrane helix</keyword>
<dbReference type="InterPro" id="IPR032694">
    <property type="entry name" value="CopC/D"/>
</dbReference>
<feature type="transmembrane region" description="Helical" evidence="5">
    <location>
        <begin position="319"/>
        <end position="340"/>
    </location>
</feature>
<comment type="caution">
    <text evidence="7">The sequence shown here is derived from an EMBL/GenBank/DDBJ whole genome shotgun (WGS) entry which is preliminary data.</text>
</comment>
<dbReference type="Pfam" id="PF04234">
    <property type="entry name" value="CopC"/>
    <property type="match status" value="1"/>
</dbReference>
<dbReference type="EMBL" id="PZFR01000107">
    <property type="protein sequence ID" value="PTI66640.1"/>
    <property type="molecule type" value="Genomic_DNA"/>
</dbReference>
<sequence>MQFAHRFSKTTIILFIIIFLTVFLGLTQQASAHATLEKVTPTENSVVDNPPNNIELQFNEPVHAKYSSIKLFDDKGKQISEIKPDTSASTQTLSFTVPDLDSGTHHVQWHTMSADGHEISNSFDFSIGKATAGHIDTSIPLYEKADFWFGLIRFITEGSIIVFTGVFLVNQLAKRQKIMYFATDQYKQPIIWIIAMLTVMTGAMYLMTLSSDVVTDIITLQTATLSQTPFILTIVAIIVLLFLFTLRNMMHVWYILVPISLLVTLSMSGHAWSQSVPLWSIMIRTMHISGIAMWIGALIYLVFIIKTHRPYDVKQIRGFLLKVNITAVALIIISGVLMSIDQTNILGIWSNIQTWSALLIVKALVTLLMMLLGFYQTTRALKIRQRANKKALYLELILGLLLILVGVIMSQINIPG</sequence>
<feature type="transmembrane region" description="Helical" evidence="5">
    <location>
        <begin position="190"/>
        <end position="208"/>
    </location>
</feature>
<evidence type="ECO:0000256" key="4">
    <source>
        <dbReference type="ARBA" id="ARBA00023008"/>
    </source>
</evidence>
<accession>A0ABX5IL44</accession>
<evidence type="ECO:0000256" key="3">
    <source>
        <dbReference type="ARBA" id="ARBA00022729"/>
    </source>
</evidence>
<feature type="transmembrane region" description="Helical" evidence="5">
    <location>
        <begin position="228"/>
        <end position="246"/>
    </location>
</feature>
<keyword evidence="4" id="KW-0186">Copper</keyword>
<evidence type="ECO:0000313" key="8">
    <source>
        <dbReference type="Proteomes" id="UP000240859"/>
    </source>
</evidence>
<comment type="subcellular location">
    <subcellularLocation>
        <location evidence="1">Cell envelope</location>
    </subcellularLocation>
</comment>
<feature type="domain" description="CopC" evidence="6">
    <location>
        <begin position="33"/>
        <end position="127"/>
    </location>
</feature>
<dbReference type="RefSeq" id="WP_107601308.1">
    <property type="nucleotide sequence ID" value="NZ_JBOILH010000001.1"/>
</dbReference>
<feature type="transmembrane region" description="Helical" evidence="5">
    <location>
        <begin position="253"/>
        <end position="273"/>
    </location>
</feature>
<dbReference type="InterPro" id="IPR014756">
    <property type="entry name" value="Ig_E-set"/>
</dbReference>
<dbReference type="PANTHER" id="PTHR34820:SF4">
    <property type="entry name" value="INNER MEMBRANE PROTEIN YEBZ"/>
    <property type="match status" value="1"/>
</dbReference>
<organism evidence="7 8">
    <name type="scientific">Staphylococcus succinus</name>
    <dbReference type="NCBI Taxonomy" id="61015"/>
    <lineage>
        <taxon>Bacteria</taxon>
        <taxon>Bacillati</taxon>
        <taxon>Bacillota</taxon>
        <taxon>Bacilli</taxon>
        <taxon>Bacillales</taxon>
        <taxon>Staphylococcaceae</taxon>
        <taxon>Staphylococcus</taxon>
    </lineage>
</organism>
<feature type="transmembrane region" description="Helical" evidence="5">
    <location>
        <begin position="396"/>
        <end position="414"/>
    </location>
</feature>
<keyword evidence="8" id="KW-1185">Reference proteome</keyword>
<dbReference type="SUPFAM" id="SSF81296">
    <property type="entry name" value="E set domains"/>
    <property type="match status" value="1"/>
</dbReference>
<evidence type="ECO:0000256" key="5">
    <source>
        <dbReference type="SAM" id="Phobius"/>
    </source>
</evidence>
<feature type="transmembrane region" description="Helical" evidence="5">
    <location>
        <begin position="147"/>
        <end position="169"/>
    </location>
</feature>
<dbReference type="InterPro" id="IPR014755">
    <property type="entry name" value="Cu-Rt/internalin_Ig-like"/>
</dbReference>
<feature type="transmembrane region" description="Helical" evidence="5">
    <location>
        <begin position="352"/>
        <end position="375"/>
    </location>
</feature>
<proteinExistence type="predicted"/>
<feature type="transmembrane region" description="Helical" evidence="5">
    <location>
        <begin position="285"/>
        <end position="307"/>
    </location>
</feature>
<evidence type="ECO:0000313" key="7">
    <source>
        <dbReference type="EMBL" id="PTI66640.1"/>
    </source>
</evidence>
<keyword evidence="3" id="KW-0732">Signal</keyword>
<name>A0ABX5IL44_9STAP</name>
<gene>
    <name evidence="7" type="ORF">BU057_11845</name>
</gene>
<evidence type="ECO:0000259" key="6">
    <source>
        <dbReference type="Pfam" id="PF04234"/>
    </source>
</evidence>
<keyword evidence="2" id="KW-0479">Metal-binding</keyword>
<dbReference type="InterPro" id="IPR007348">
    <property type="entry name" value="CopC_dom"/>
</dbReference>
<keyword evidence="5" id="KW-0472">Membrane</keyword>
<evidence type="ECO:0000256" key="1">
    <source>
        <dbReference type="ARBA" id="ARBA00004196"/>
    </source>
</evidence>
<dbReference type="PANTHER" id="PTHR34820">
    <property type="entry name" value="INNER MEMBRANE PROTEIN YEBZ"/>
    <property type="match status" value="1"/>
</dbReference>
<keyword evidence="5" id="KW-0812">Transmembrane</keyword>
<protein>
    <submittedName>
        <fullName evidence="7">Copper resistance protein CopC</fullName>
    </submittedName>
</protein>